<evidence type="ECO:0000313" key="2">
    <source>
        <dbReference type="Proteomes" id="UP001153461"/>
    </source>
</evidence>
<dbReference type="AlphaFoldDB" id="A0A9W4I6V2"/>
<dbReference type="EMBL" id="CAJVNV010000554">
    <property type="protein sequence ID" value="CAG8232370.1"/>
    <property type="molecule type" value="Genomic_DNA"/>
</dbReference>
<accession>A0A9W4I6V2</accession>
<name>A0A9W4I6V2_PENNA</name>
<protein>
    <submittedName>
        <fullName evidence="1">Uncharacterized protein</fullName>
    </submittedName>
</protein>
<proteinExistence type="predicted"/>
<comment type="caution">
    <text evidence="1">The sequence shown here is derived from an EMBL/GenBank/DDBJ whole genome shotgun (WGS) entry which is preliminary data.</text>
</comment>
<dbReference type="Proteomes" id="UP001153461">
    <property type="component" value="Unassembled WGS sequence"/>
</dbReference>
<dbReference type="OrthoDB" id="1706066at2759"/>
<sequence length="249" mass="27989">MIIPTLDTFVATSMATNLDDPKIDDDIDDNNCLLRGVRCEIFHSKFVRPTRPTVLFGEDKWKQHRKAKAEHVMVPSKEAEEGDFVKYPFTWLSMCRASECHKRYSRSLSILTDTVIKQPSTTKYFLSGITTIESAQVFCPYAIPKDPNVARIGGKAGNIQYDDTFIQFHAADIERQPSDFQDKNGKIPDSLSTPTAGLFSTTSYPQHWLKSSWRNSTVLAENTGITIGYGEFRIGSKSYGRSSIAVLMV</sequence>
<organism evidence="1 2">
    <name type="scientific">Penicillium nalgiovense</name>
    <dbReference type="NCBI Taxonomy" id="60175"/>
    <lineage>
        <taxon>Eukaryota</taxon>
        <taxon>Fungi</taxon>
        <taxon>Dikarya</taxon>
        <taxon>Ascomycota</taxon>
        <taxon>Pezizomycotina</taxon>
        <taxon>Eurotiomycetes</taxon>
        <taxon>Eurotiomycetidae</taxon>
        <taxon>Eurotiales</taxon>
        <taxon>Aspergillaceae</taxon>
        <taxon>Penicillium</taxon>
    </lineage>
</organism>
<reference evidence="1" key="1">
    <citation type="submission" date="2021-07" db="EMBL/GenBank/DDBJ databases">
        <authorList>
            <person name="Branca A.L. A."/>
        </authorList>
    </citation>
    <scope>NUCLEOTIDE SEQUENCE</scope>
</reference>
<gene>
    <name evidence="1" type="ORF">PNAL_LOCUS8287</name>
</gene>
<evidence type="ECO:0000313" key="1">
    <source>
        <dbReference type="EMBL" id="CAG8232370.1"/>
    </source>
</evidence>